<dbReference type="PANTHER" id="PTHR43280">
    <property type="entry name" value="ARAC-FAMILY TRANSCRIPTIONAL REGULATOR"/>
    <property type="match status" value="1"/>
</dbReference>
<dbReference type="SMART" id="SM00342">
    <property type="entry name" value="HTH_ARAC"/>
    <property type="match status" value="1"/>
</dbReference>
<dbReference type="GO" id="GO:0003700">
    <property type="term" value="F:DNA-binding transcription factor activity"/>
    <property type="evidence" value="ECO:0007669"/>
    <property type="project" value="InterPro"/>
</dbReference>
<reference evidence="5" key="1">
    <citation type="submission" date="2020-01" db="EMBL/GenBank/DDBJ databases">
        <title>Muricauda ochracea sp. nov., isolated from a tidal flat of Garorim bay in Korea.</title>
        <authorList>
            <person name="Kim D."/>
            <person name="Yoo Y."/>
            <person name="Kim J.-J."/>
        </authorList>
    </citation>
    <scope>NUCLEOTIDE SEQUENCE</scope>
    <source>
        <strain evidence="5">JGD-17</strain>
    </source>
</reference>
<keyword evidence="3" id="KW-0804">Transcription</keyword>
<dbReference type="PROSITE" id="PS01124">
    <property type="entry name" value="HTH_ARAC_FAMILY_2"/>
    <property type="match status" value="1"/>
</dbReference>
<evidence type="ECO:0000256" key="3">
    <source>
        <dbReference type="ARBA" id="ARBA00023163"/>
    </source>
</evidence>
<keyword evidence="2" id="KW-0238">DNA-binding</keyword>
<keyword evidence="6" id="KW-1185">Reference proteome</keyword>
<dbReference type="InterPro" id="IPR046532">
    <property type="entry name" value="DUF6597"/>
</dbReference>
<name>A0A964TBT7_9FLAO</name>
<comment type="caution">
    <text evidence="5">The sequence shown here is derived from an EMBL/GenBank/DDBJ whole genome shotgun (WGS) entry which is preliminary data.</text>
</comment>
<dbReference type="PANTHER" id="PTHR43280:SF2">
    <property type="entry name" value="HTH-TYPE TRANSCRIPTIONAL REGULATOR EXSA"/>
    <property type="match status" value="1"/>
</dbReference>
<proteinExistence type="predicted"/>
<organism evidence="5 6">
    <name type="scientific">Flagellimonas ochracea</name>
    <dbReference type="NCBI Taxonomy" id="2696472"/>
    <lineage>
        <taxon>Bacteria</taxon>
        <taxon>Pseudomonadati</taxon>
        <taxon>Bacteroidota</taxon>
        <taxon>Flavobacteriia</taxon>
        <taxon>Flavobacteriales</taxon>
        <taxon>Flavobacteriaceae</taxon>
        <taxon>Flagellimonas</taxon>
    </lineage>
</organism>
<dbReference type="RefSeq" id="WP_166522654.1">
    <property type="nucleotide sequence ID" value="NZ_JAAABI010000001.1"/>
</dbReference>
<evidence type="ECO:0000313" key="5">
    <source>
        <dbReference type="EMBL" id="NAY91281.1"/>
    </source>
</evidence>
<evidence type="ECO:0000313" key="6">
    <source>
        <dbReference type="Proteomes" id="UP000667650"/>
    </source>
</evidence>
<dbReference type="Pfam" id="PF20240">
    <property type="entry name" value="DUF6597"/>
    <property type="match status" value="1"/>
</dbReference>
<dbReference type="InterPro" id="IPR018060">
    <property type="entry name" value="HTH_AraC"/>
</dbReference>
<evidence type="ECO:0000256" key="2">
    <source>
        <dbReference type="ARBA" id="ARBA00023125"/>
    </source>
</evidence>
<dbReference type="InterPro" id="IPR009057">
    <property type="entry name" value="Homeodomain-like_sf"/>
</dbReference>
<dbReference type="GO" id="GO:0043565">
    <property type="term" value="F:sequence-specific DNA binding"/>
    <property type="evidence" value="ECO:0007669"/>
    <property type="project" value="InterPro"/>
</dbReference>
<evidence type="ECO:0000259" key="4">
    <source>
        <dbReference type="PROSITE" id="PS01124"/>
    </source>
</evidence>
<evidence type="ECO:0000256" key="1">
    <source>
        <dbReference type="ARBA" id="ARBA00023015"/>
    </source>
</evidence>
<sequence>MYFKEYYPEAFFSRYIDSYFTIDTSFIYEDITDLVVPDGTFGLLFIDSQDSIKRNVPTQAPPITLKKSSLFGQKTKSVNYYYSPGKTQSFGIKINPEGLPLFLSDSSKDFKNLYVELDYVMDKGLMELEEKVLEKTNVGDKIQVVEQFLLQSISKINANPDYLLFVAIIEHIKEKKGEVRFDSLTSHFNLNYKKIERLFQHYLGVNPKTYIRIIRFNATIHLKNQLKELNLTQIGNEVGFFDQSHFIREFKTFSNLTPKEFFTKELSSSEKILMAMISKRWIE</sequence>
<dbReference type="Gene3D" id="1.10.10.60">
    <property type="entry name" value="Homeodomain-like"/>
    <property type="match status" value="1"/>
</dbReference>
<dbReference type="EMBL" id="JAAABI010000001">
    <property type="protein sequence ID" value="NAY91281.1"/>
    <property type="molecule type" value="Genomic_DNA"/>
</dbReference>
<dbReference type="Pfam" id="PF12833">
    <property type="entry name" value="HTH_18"/>
    <property type="match status" value="1"/>
</dbReference>
<dbReference type="Proteomes" id="UP000667650">
    <property type="component" value="Unassembled WGS sequence"/>
</dbReference>
<keyword evidence="1" id="KW-0805">Transcription regulation</keyword>
<feature type="domain" description="HTH araC/xylS-type" evidence="4">
    <location>
        <begin position="162"/>
        <end position="264"/>
    </location>
</feature>
<gene>
    <name evidence="5" type="ORF">GTQ34_05050</name>
</gene>
<accession>A0A964TBT7</accession>
<dbReference type="AlphaFoldDB" id="A0A964TBT7"/>
<protein>
    <submittedName>
        <fullName evidence="5">Helix-turn-helix domain-containing protein</fullName>
    </submittedName>
</protein>
<dbReference type="SUPFAM" id="SSF46689">
    <property type="entry name" value="Homeodomain-like"/>
    <property type="match status" value="1"/>
</dbReference>